<organism evidence="1">
    <name type="scientific">uncultured Caudovirales phage</name>
    <dbReference type="NCBI Taxonomy" id="2100421"/>
    <lineage>
        <taxon>Viruses</taxon>
        <taxon>Duplodnaviria</taxon>
        <taxon>Heunggongvirae</taxon>
        <taxon>Uroviricota</taxon>
        <taxon>Caudoviricetes</taxon>
        <taxon>Peduoviridae</taxon>
        <taxon>Maltschvirus</taxon>
        <taxon>Maltschvirus maltsch</taxon>
    </lineage>
</organism>
<accession>A0A6J5LYB6</accession>
<sequence length="102" mass="11535">MTETRKEWRQAYRWARNARKGADGRMPFAIGPTARFGFSHAMCERALASVFLGQSFTASPPRGRIVFIYERGIQASIAGGMVPAARLSMVRTMRDLRRWGRA</sequence>
<protein>
    <submittedName>
        <fullName evidence="1">Uncharacterized protein</fullName>
    </submittedName>
</protein>
<name>A0A6J5LYB6_9CAUD</name>
<dbReference type="EMBL" id="LR796340">
    <property type="protein sequence ID" value="CAB4137730.1"/>
    <property type="molecule type" value="Genomic_DNA"/>
</dbReference>
<reference evidence="1" key="1">
    <citation type="submission" date="2020-04" db="EMBL/GenBank/DDBJ databases">
        <authorList>
            <person name="Chiriac C."/>
            <person name="Salcher M."/>
            <person name="Ghai R."/>
            <person name="Kavagutti S V."/>
        </authorList>
    </citation>
    <scope>NUCLEOTIDE SEQUENCE</scope>
</reference>
<gene>
    <name evidence="1" type="ORF">UFOVP326_64</name>
</gene>
<evidence type="ECO:0000313" key="1">
    <source>
        <dbReference type="EMBL" id="CAB4137730.1"/>
    </source>
</evidence>
<proteinExistence type="predicted"/>